<organism evidence="2 3">
    <name type="scientific">Yoonia vestfoldensis</name>
    <dbReference type="NCBI Taxonomy" id="245188"/>
    <lineage>
        <taxon>Bacteria</taxon>
        <taxon>Pseudomonadati</taxon>
        <taxon>Pseudomonadota</taxon>
        <taxon>Alphaproteobacteria</taxon>
        <taxon>Rhodobacterales</taxon>
        <taxon>Paracoccaceae</taxon>
        <taxon>Yoonia</taxon>
    </lineage>
</organism>
<accession>A0A1Y0E9D3</accession>
<dbReference type="AlphaFoldDB" id="A0A1Y0E9D3"/>
<dbReference type="Pfam" id="PF16976">
    <property type="entry name" value="RcpC"/>
    <property type="match status" value="1"/>
</dbReference>
<evidence type="ECO:0000313" key="3">
    <source>
        <dbReference type="Proteomes" id="UP000195273"/>
    </source>
</evidence>
<dbReference type="OrthoDB" id="163768at2"/>
<dbReference type="Proteomes" id="UP000195273">
    <property type="component" value="Chromosome"/>
</dbReference>
<dbReference type="NCBIfam" id="TIGR03177">
    <property type="entry name" value="pilus_cpaB"/>
    <property type="match status" value="1"/>
</dbReference>
<dbReference type="STRING" id="1122181.GCA_000382265_01492"/>
<keyword evidence="3" id="KW-1185">Reference proteome</keyword>
<reference evidence="2 3" key="1">
    <citation type="submission" date="2017-05" db="EMBL/GenBank/DDBJ databases">
        <title>Genome Sequence of Loktanella vestfoldensis Strain SMR4r Isolated from a Culture of the Diatom Skeletonema marinoi.</title>
        <authorList>
            <person name="Topel M."/>
            <person name="Pinder M.I.M."/>
            <person name="Johansson O.N."/>
            <person name="Kourtchenko O."/>
            <person name="Godhe A."/>
            <person name="Clarke A.K."/>
        </authorList>
    </citation>
    <scope>NUCLEOTIDE SEQUENCE [LARGE SCALE GENOMIC DNA]</scope>
    <source>
        <strain evidence="2 3">SMR4r</strain>
    </source>
</reference>
<proteinExistence type="predicted"/>
<evidence type="ECO:0000313" key="2">
    <source>
        <dbReference type="EMBL" id="ARU00020.1"/>
    </source>
</evidence>
<dbReference type="CDD" id="cd11614">
    <property type="entry name" value="SAF_CpaB_FlgA_like"/>
    <property type="match status" value="1"/>
</dbReference>
<dbReference type="InterPro" id="IPR031571">
    <property type="entry name" value="RcpC_dom"/>
</dbReference>
<name>A0A1Y0E9D3_9RHOB</name>
<sequence>MRAVFGLVLLVGMGLAGFAVYMVNQYMATQTTQLERARQIAAQALATVDVYVTTRSVTYGEQLTADDVRLIPYPRDYLPEGSFATEQALFPQGPEIPRVVVLPMITNELVLTTKVSEPGASRGLTALVEPGFRAFPVEGRVAAGFGILRPDDRIDVYWTGRLRDGREVTNLIKSGLQIIAVLGDAGNRGGPQSVVVQVTPEEVALLTQAQNSGQLTLALVGTGDLSETGPVTVDNSALTGEQDIVAAPAPVIEEKRRCFVTQRSGTQRVEVEIECSE</sequence>
<protein>
    <submittedName>
        <fullName evidence="2">Flp pilus assembly protein RcpC/CpaB</fullName>
    </submittedName>
</protein>
<dbReference type="InterPro" id="IPR017592">
    <property type="entry name" value="Pilus_assmbl_Flp-typ_CpaB"/>
</dbReference>
<evidence type="ECO:0000259" key="1">
    <source>
        <dbReference type="Pfam" id="PF16976"/>
    </source>
</evidence>
<dbReference type="RefSeq" id="WP_087206304.1">
    <property type="nucleotide sequence ID" value="NZ_CP021431.1"/>
</dbReference>
<gene>
    <name evidence="2" type="ORF">LOKVESSMR4R_00684</name>
</gene>
<feature type="domain" description="Flp pilus assembly protein RcpC/CpaB" evidence="1">
    <location>
        <begin position="123"/>
        <end position="219"/>
    </location>
</feature>
<dbReference type="EMBL" id="CP021431">
    <property type="protein sequence ID" value="ARU00020.1"/>
    <property type="molecule type" value="Genomic_DNA"/>
</dbReference>
<dbReference type="KEGG" id="lvs:LOKVESSMR4R_00684"/>